<dbReference type="GO" id="GO:0004672">
    <property type="term" value="F:protein kinase activity"/>
    <property type="evidence" value="ECO:0007669"/>
    <property type="project" value="UniProtKB-ARBA"/>
</dbReference>
<gene>
    <name evidence="3" type="ORF">H3H36_00925</name>
</gene>
<dbReference type="InterPro" id="IPR008207">
    <property type="entry name" value="Sig_transdc_His_kin_Hpt_dom"/>
</dbReference>
<dbReference type="InterPro" id="IPR036641">
    <property type="entry name" value="HPT_dom_sf"/>
</dbReference>
<dbReference type="AlphaFoldDB" id="A0A7W2EDN1"/>
<evidence type="ECO:0000313" key="4">
    <source>
        <dbReference type="Proteomes" id="UP000566711"/>
    </source>
</evidence>
<dbReference type="GO" id="GO:0000160">
    <property type="term" value="P:phosphorelay signal transduction system"/>
    <property type="evidence" value="ECO:0007669"/>
    <property type="project" value="UniProtKB-KW"/>
</dbReference>
<dbReference type="SUPFAM" id="SSF47226">
    <property type="entry name" value="Histidine-containing phosphotransfer domain, HPT domain"/>
    <property type="match status" value="1"/>
</dbReference>
<accession>A0A7W2EDN1</accession>
<dbReference type="Pfam" id="PF01627">
    <property type="entry name" value="Hpt"/>
    <property type="match status" value="1"/>
</dbReference>
<evidence type="ECO:0000313" key="3">
    <source>
        <dbReference type="EMBL" id="MBA5603926.1"/>
    </source>
</evidence>
<organism evidence="3 4">
    <name type="scientific">Rugamonas fusca</name>
    <dbReference type="NCBI Taxonomy" id="2758568"/>
    <lineage>
        <taxon>Bacteria</taxon>
        <taxon>Pseudomonadati</taxon>
        <taxon>Pseudomonadota</taxon>
        <taxon>Betaproteobacteria</taxon>
        <taxon>Burkholderiales</taxon>
        <taxon>Oxalobacteraceae</taxon>
        <taxon>Telluria group</taxon>
        <taxon>Rugamonas</taxon>
    </lineage>
</organism>
<dbReference type="RefSeq" id="WP_182213101.1">
    <property type="nucleotide sequence ID" value="NZ_JACEZS010000001.1"/>
</dbReference>
<evidence type="ECO:0000259" key="2">
    <source>
        <dbReference type="Pfam" id="PF01627"/>
    </source>
</evidence>
<dbReference type="Proteomes" id="UP000566711">
    <property type="component" value="Unassembled WGS sequence"/>
</dbReference>
<dbReference type="EMBL" id="JACEZS010000001">
    <property type="protein sequence ID" value="MBA5603926.1"/>
    <property type="molecule type" value="Genomic_DNA"/>
</dbReference>
<dbReference type="Gene3D" id="1.20.120.160">
    <property type="entry name" value="HPT domain"/>
    <property type="match status" value="1"/>
</dbReference>
<evidence type="ECO:0000256" key="1">
    <source>
        <dbReference type="ARBA" id="ARBA00023012"/>
    </source>
</evidence>
<comment type="caution">
    <text evidence="3">The sequence shown here is derived from an EMBL/GenBank/DDBJ whole genome shotgun (WGS) entry which is preliminary data.</text>
</comment>
<proteinExistence type="predicted"/>
<reference evidence="3 4" key="1">
    <citation type="submission" date="2020-07" db="EMBL/GenBank/DDBJ databases">
        <title>Novel species isolated from subtropical streams in China.</title>
        <authorList>
            <person name="Lu H."/>
        </authorList>
    </citation>
    <scope>NUCLEOTIDE SEQUENCE [LARGE SCALE GENOMIC DNA]</scope>
    <source>
        <strain evidence="3 4">FT3S</strain>
    </source>
</reference>
<keyword evidence="4" id="KW-1185">Reference proteome</keyword>
<protein>
    <submittedName>
        <fullName evidence="3">Hpt domain-containing protein</fullName>
    </submittedName>
</protein>
<keyword evidence="1" id="KW-0902">Two-component regulatory system</keyword>
<name>A0A7W2EDN1_9BURK</name>
<sequence>MATLTDQEFHARMQALADKFAATVPVTLDKITRALAACRADGPDGPESGHLHDLHELLHGVAGSAGTFGYGTLGQYCRVVEQQLRAVLAGQAEWPAVASQVDALLLWAARDPRAPSW</sequence>
<feature type="domain" description="HPt" evidence="2">
    <location>
        <begin position="16"/>
        <end position="103"/>
    </location>
</feature>